<gene>
    <name evidence="2" type="ORF">QCA50_011157</name>
</gene>
<dbReference type="Proteomes" id="UP001385951">
    <property type="component" value="Unassembled WGS sequence"/>
</dbReference>
<dbReference type="SUPFAM" id="SSF52047">
    <property type="entry name" value="RNI-like"/>
    <property type="match status" value="1"/>
</dbReference>
<dbReference type="EMBL" id="JASBNA010000019">
    <property type="protein sequence ID" value="KAK7685811.1"/>
    <property type="molecule type" value="Genomic_DNA"/>
</dbReference>
<dbReference type="AlphaFoldDB" id="A0AAW0FYB3"/>
<dbReference type="InterPro" id="IPR001810">
    <property type="entry name" value="F-box_dom"/>
</dbReference>
<dbReference type="InterPro" id="IPR036047">
    <property type="entry name" value="F-box-like_dom_sf"/>
</dbReference>
<protein>
    <recommendedName>
        <fullName evidence="1">F-box domain-containing protein</fullName>
    </recommendedName>
</protein>
<dbReference type="Gene3D" id="3.80.10.10">
    <property type="entry name" value="Ribonuclease Inhibitor"/>
    <property type="match status" value="1"/>
</dbReference>
<accession>A0AAW0FYB3</accession>
<reference evidence="2 3" key="1">
    <citation type="submission" date="2022-09" db="EMBL/GenBank/DDBJ databases">
        <authorList>
            <person name="Palmer J.M."/>
        </authorList>
    </citation>
    <scope>NUCLEOTIDE SEQUENCE [LARGE SCALE GENOMIC DNA]</scope>
    <source>
        <strain evidence="2 3">DSM 7382</strain>
    </source>
</reference>
<dbReference type="Pfam" id="PF12937">
    <property type="entry name" value="F-box-like"/>
    <property type="match status" value="1"/>
</dbReference>
<dbReference type="SUPFAM" id="SSF81383">
    <property type="entry name" value="F-box domain"/>
    <property type="match status" value="1"/>
</dbReference>
<sequence length="584" mass="65792">MTSAPPHCTNIEEARRILEHDIEVETKKVVDLKIRLNQLVPIARLPPELLSEIFLQCITMNAPNNRLFHRTMSHTSRWKVTQVCHYWREVALHCPSLWSQIEVSGPETDCISEMLTRSKKASLTVHADIFDPRDTKGVKKVLSEVDRIKSLEISAVRTAFTDVFDTPPTSAPRLKRIVIRNASASADDIPPFFSNCSLPSLQVVQLYNFPIPFTHPFFASTLTRLVFVAFASAHYTTPRVSDLTHMLTGMPLLQHLEYSGVLIGDDAGPRNVALTRLSYLNLYNDFSSQILPFGKLLDHLSIPSSAKVLLDFTSAELIDILPHLTASIIRMLTGDGRIGGVTPLRAFSIRNQAEGNTSGCVLSFWPDARSLKERKSPYPEPPFRIALPWVANLSDETWAFCRALPLSNVEACVLGCSPREQQEGPNFAEWQKTLGQMRKLVWLRVAGEGGTYFPDLLERLNHPEGSGKKRSAKLETLIMEGVKFRPVKELTSDVYIKDLIRVISELPNLKKLELKDCVNFGHADYAGFVKKDIPATWDRNVKFEKNLDYGGFLYDLDSEDGMDDTDMWDSDIDEADDNIIFGLF</sequence>
<feature type="domain" description="F-box" evidence="1">
    <location>
        <begin position="42"/>
        <end position="101"/>
    </location>
</feature>
<keyword evidence="3" id="KW-1185">Reference proteome</keyword>
<proteinExistence type="predicted"/>
<comment type="caution">
    <text evidence="2">The sequence shown here is derived from an EMBL/GenBank/DDBJ whole genome shotgun (WGS) entry which is preliminary data.</text>
</comment>
<organism evidence="2 3">
    <name type="scientific">Cerrena zonata</name>
    <dbReference type="NCBI Taxonomy" id="2478898"/>
    <lineage>
        <taxon>Eukaryota</taxon>
        <taxon>Fungi</taxon>
        <taxon>Dikarya</taxon>
        <taxon>Basidiomycota</taxon>
        <taxon>Agaricomycotina</taxon>
        <taxon>Agaricomycetes</taxon>
        <taxon>Polyporales</taxon>
        <taxon>Cerrenaceae</taxon>
        <taxon>Cerrena</taxon>
    </lineage>
</organism>
<dbReference type="InterPro" id="IPR032675">
    <property type="entry name" value="LRR_dom_sf"/>
</dbReference>
<evidence type="ECO:0000313" key="3">
    <source>
        <dbReference type="Proteomes" id="UP001385951"/>
    </source>
</evidence>
<dbReference type="Gene3D" id="1.20.1280.50">
    <property type="match status" value="1"/>
</dbReference>
<evidence type="ECO:0000259" key="1">
    <source>
        <dbReference type="Pfam" id="PF12937"/>
    </source>
</evidence>
<name>A0AAW0FYB3_9APHY</name>
<evidence type="ECO:0000313" key="2">
    <source>
        <dbReference type="EMBL" id="KAK7685811.1"/>
    </source>
</evidence>